<organism evidence="1 2">
    <name type="scientific">Turbot reddish body iridovirus</name>
    <dbReference type="NCBI Taxonomy" id="273651"/>
    <lineage>
        <taxon>Viruses</taxon>
        <taxon>Varidnaviria</taxon>
        <taxon>Bamfordvirae</taxon>
        <taxon>Nucleocytoviricota</taxon>
        <taxon>Megaviricetes</taxon>
        <taxon>Pimascovirales</taxon>
        <taxon>Pimascovirales incertae sedis</taxon>
        <taxon>Iridoviridae</taxon>
        <taxon>Alphairidovirinae</taxon>
        <taxon>Megalocytivirus</taxon>
        <taxon>Megalocytivirus pagrus1</taxon>
        <taxon>Infectious spleen and kidney necrosis virus</taxon>
    </lineage>
</organism>
<sequence length="389" mass="42790">METRVLDAPTLGSAIALLREWRDPTVDALMNDYPTTFLVHVLKETERTRRPIAEVFRDLTRINRKALDAGARKWKAHQARSRALALVTGIPWHPVAGDMGVLENPDTASWCAERCGPVGKVFHVLPTMYRTRFDPGNPVYYLLPDRVAVMETEAMYEQACAHLGYPAHEPRVSKLAAAKLMFNALFTDVDLGDYISRMVDVGYGVQNLPAAWANLYPLLTSDHAHRAAFIRMQYTTPHEAFKTMGAHTEFAGLTDATAKERLEAALVALRGQALALYTQIEDDVANGRTPTAIPLDMARTIYWSEAASVLVGTDAPLPSTIPTTSAEEAMDGPEAVISTLRAVIWQALRNDNSICARCGEQIGDGRPVRSMERVFCSVDCAASYSIPGS</sequence>
<evidence type="ECO:0000313" key="1">
    <source>
        <dbReference type="EMBL" id="ADE34431.1"/>
    </source>
</evidence>
<protein>
    <submittedName>
        <fullName evidence="1">ORF87L</fullName>
    </submittedName>
</protein>
<proteinExistence type="predicted"/>
<name>E2CU32_ISKNV</name>
<dbReference type="Proteomes" id="UP000160942">
    <property type="component" value="Segment"/>
</dbReference>
<evidence type="ECO:0000313" key="2">
    <source>
        <dbReference type="Proteomes" id="UP000160942"/>
    </source>
</evidence>
<reference evidence="1 2" key="1">
    <citation type="journal article" date="2010" name="Virol. J.">
        <title>Complete genome sequence of a Megalocytivirus (family Iridoviridae) associated with turbot mortality in China.</title>
        <authorList>
            <person name="Shi C.Y."/>
            <person name="Jia K.T."/>
            <person name="Yang B."/>
            <person name="Huang J."/>
        </authorList>
    </citation>
    <scope>NUCLEOTIDE SEQUENCE [LARGE SCALE GENOMIC DNA]</scope>
</reference>
<accession>E2CU32</accession>
<dbReference type="EMBL" id="GQ273492">
    <property type="protein sequence ID" value="ADE34431.1"/>
    <property type="molecule type" value="Genomic_DNA"/>
</dbReference>